<dbReference type="Proteomes" id="UP000199450">
    <property type="component" value="Unassembled WGS sequence"/>
</dbReference>
<dbReference type="SUPFAM" id="SSF102114">
    <property type="entry name" value="Radical SAM enzymes"/>
    <property type="match status" value="1"/>
</dbReference>
<evidence type="ECO:0000256" key="2">
    <source>
        <dbReference type="ARBA" id="ARBA00022691"/>
    </source>
</evidence>
<dbReference type="SFLD" id="SFLDS00029">
    <property type="entry name" value="Radical_SAM"/>
    <property type="match status" value="1"/>
</dbReference>
<evidence type="ECO:0000313" key="9">
    <source>
        <dbReference type="Proteomes" id="UP000199450"/>
    </source>
</evidence>
<feature type="domain" description="Radical SAM core" evidence="7">
    <location>
        <begin position="85"/>
        <end position="311"/>
    </location>
</feature>
<accession>A0A1H8C5J8</accession>
<gene>
    <name evidence="8" type="ORF">SAMN05421856_10897</name>
</gene>
<protein>
    <recommendedName>
        <fullName evidence="7">Radical SAM core domain-containing protein</fullName>
    </recommendedName>
</protein>
<evidence type="ECO:0000256" key="1">
    <source>
        <dbReference type="ARBA" id="ARBA00001966"/>
    </source>
</evidence>
<dbReference type="SFLD" id="SFLDG01386">
    <property type="entry name" value="main_SPASM_domain-containing"/>
    <property type="match status" value="1"/>
</dbReference>
<dbReference type="GO" id="GO:0046872">
    <property type="term" value="F:metal ion binding"/>
    <property type="evidence" value="ECO:0007669"/>
    <property type="project" value="UniProtKB-KW"/>
</dbReference>
<dbReference type="PANTHER" id="PTHR43273">
    <property type="entry name" value="ANAEROBIC SULFATASE-MATURATING ENZYME HOMOLOG ASLB-RELATED"/>
    <property type="match status" value="1"/>
</dbReference>
<dbReference type="NCBIfam" id="TIGR04085">
    <property type="entry name" value="rSAM_more_4Fe4S"/>
    <property type="match status" value="1"/>
</dbReference>
<evidence type="ECO:0000259" key="7">
    <source>
        <dbReference type="PROSITE" id="PS51918"/>
    </source>
</evidence>
<keyword evidence="3" id="KW-0479">Metal-binding</keyword>
<keyword evidence="5" id="KW-0411">Iron-sulfur</keyword>
<keyword evidence="4" id="KW-0408">Iron</keyword>
<dbReference type="InterPro" id="IPR007197">
    <property type="entry name" value="rSAM"/>
</dbReference>
<dbReference type="STRING" id="295069.SAMN05421856_10897"/>
<dbReference type="SFLD" id="SFLDG01067">
    <property type="entry name" value="SPASM/twitch_domain_containing"/>
    <property type="match status" value="1"/>
</dbReference>
<dbReference type="UniPathway" id="UPA00782"/>
<dbReference type="RefSeq" id="WP_090001102.1">
    <property type="nucleotide sequence ID" value="NZ_FOBV01000008.1"/>
</dbReference>
<keyword evidence="2" id="KW-0949">S-adenosyl-L-methionine</keyword>
<keyword evidence="9" id="KW-1185">Reference proteome</keyword>
<dbReference type="PANTHER" id="PTHR43273:SF3">
    <property type="entry name" value="ANAEROBIC SULFATASE-MATURATING ENZYME HOMOLOG ASLB-RELATED"/>
    <property type="match status" value="1"/>
</dbReference>
<dbReference type="GO" id="GO:0016491">
    <property type="term" value="F:oxidoreductase activity"/>
    <property type="evidence" value="ECO:0007669"/>
    <property type="project" value="InterPro"/>
</dbReference>
<dbReference type="InterPro" id="IPR023885">
    <property type="entry name" value="4Fe4S-binding_SPASM_dom"/>
</dbReference>
<proteinExistence type="inferred from homology"/>
<dbReference type="Gene3D" id="3.20.20.70">
    <property type="entry name" value="Aldolase class I"/>
    <property type="match status" value="1"/>
</dbReference>
<dbReference type="InterPro" id="IPR023867">
    <property type="entry name" value="Sulphatase_maturase_rSAM"/>
</dbReference>
<dbReference type="AlphaFoldDB" id="A0A1H8C5J8"/>
<evidence type="ECO:0000313" key="8">
    <source>
        <dbReference type="EMBL" id="SEM90461.1"/>
    </source>
</evidence>
<sequence length="431" mass="49824">MKTSQFNHSIFHNNKNYIYNSFSNKFIAIDSTILDLFKALRTEEDIQDLSGYHPTFYQSLYKNGFIVEKEVDEVDKVRTLSKKIDSDETHYSLIVNPTMNCNFKCWYCYESHVKGSKMNNETVTKTCLLINNIITTKKELKTFHISWFGGEPLMYYKEVIAPIMAFADQICKEYGVEFDTQFTTNGFLFTDEMIEELKAYTVNGFQITLDGNKASHDTVRYVNAKRGSYDVIMQNVKKLCENDFSVGIRVNFTNDNLDDFEEVYKDLQKIDVEKRDYASIAFHKVWQVVENEETIERVNDLIRKVKELGFAAHEGAVPDNVKHSCYADKINNATINYNGDVFKCTARDFSGGSKEGTLQANGEINWNEKFDERMNIKFKNKPCLSCSILPLCNGGCSQHALENKDKDYCVYDFDENQKKEIVRKKLIRIAG</sequence>
<organism evidence="8 9">
    <name type="scientific">Chryseobacterium taichungense</name>
    <dbReference type="NCBI Taxonomy" id="295069"/>
    <lineage>
        <taxon>Bacteria</taxon>
        <taxon>Pseudomonadati</taxon>
        <taxon>Bacteroidota</taxon>
        <taxon>Flavobacteriia</taxon>
        <taxon>Flavobacteriales</taxon>
        <taxon>Weeksellaceae</taxon>
        <taxon>Chryseobacterium group</taxon>
        <taxon>Chryseobacterium</taxon>
    </lineage>
</organism>
<dbReference type="InterPro" id="IPR013785">
    <property type="entry name" value="Aldolase_TIM"/>
</dbReference>
<reference evidence="9" key="1">
    <citation type="submission" date="2016-10" db="EMBL/GenBank/DDBJ databases">
        <authorList>
            <person name="Varghese N."/>
            <person name="Submissions S."/>
        </authorList>
    </citation>
    <scope>NUCLEOTIDE SEQUENCE [LARGE SCALE GENOMIC DNA]</scope>
    <source>
        <strain evidence="9">DSM 17453</strain>
    </source>
</reference>
<dbReference type="PROSITE" id="PS51918">
    <property type="entry name" value="RADICAL_SAM"/>
    <property type="match status" value="1"/>
</dbReference>
<dbReference type="GO" id="GO:0051536">
    <property type="term" value="F:iron-sulfur cluster binding"/>
    <property type="evidence" value="ECO:0007669"/>
    <property type="project" value="UniProtKB-KW"/>
</dbReference>
<dbReference type="Pfam" id="PF04055">
    <property type="entry name" value="Radical_SAM"/>
    <property type="match status" value="1"/>
</dbReference>
<dbReference type="EMBL" id="FOBV01000008">
    <property type="protein sequence ID" value="SEM90461.1"/>
    <property type="molecule type" value="Genomic_DNA"/>
</dbReference>
<dbReference type="SMART" id="SM00729">
    <property type="entry name" value="Elp3"/>
    <property type="match status" value="1"/>
</dbReference>
<comment type="similarity">
    <text evidence="6">Belongs to the radical SAM superfamily. Anaerobic sulfatase-maturating enzyme family.</text>
</comment>
<dbReference type="OrthoDB" id="9808591at2"/>
<evidence type="ECO:0000256" key="4">
    <source>
        <dbReference type="ARBA" id="ARBA00023004"/>
    </source>
</evidence>
<evidence type="ECO:0000256" key="3">
    <source>
        <dbReference type="ARBA" id="ARBA00022723"/>
    </source>
</evidence>
<dbReference type="InterPro" id="IPR058240">
    <property type="entry name" value="rSAM_sf"/>
</dbReference>
<comment type="cofactor">
    <cofactor evidence="1">
        <name>[4Fe-4S] cluster</name>
        <dbReference type="ChEBI" id="CHEBI:49883"/>
    </cofactor>
</comment>
<dbReference type="CDD" id="cd01335">
    <property type="entry name" value="Radical_SAM"/>
    <property type="match status" value="1"/>
</dbReference>
<evidence type="ECO:0000256" key="5">
    <source>
        <dbReference type="ARBA" id="ARBA00023014"/>
    </source>
</evidence>
<dbReference type="InterPro" id="IPR006638">
    <property type="entry name" value="Elp3/MiaA/NifB-like_rSAM"/>
</dbReference>
<evidence type="ECO:0000256" key="6">
    <source>
        <dbReference type="ARBA" id="ARBA00023601"/>
    </source>
</evidence>
<name>A0A1H8C5J8_9FLAO</name>